<keyword evidence="3" id="KW-1185">Reference proteome</keyword>
<evidence type="ECO:0000313" key="3">
    <source>
        <dbReference type="Proteomes" id="UP001153069"/>
    </source>
</evidence>
<dbReference type="EMBL" id="CAICTM010000681">
    <property type="protein sequence ID" value="CAB9514903.1"/>
    <property type="molecule type" value="Genomic_DNA"/>
</dbReference>
<dbReference type="SUPFAM" id="SSF52540">
    <property type="entry name" value="P-loop containing nucleoside triphosphate hydrolases"/>
    <property type="match status" value="1"/>
</dbReference>
<dbReference type="AlphaFoldDB" id="A0A9N8HLG7"/>
<sequence>MEPPSNRTTTEQAAEQLPYYQCNAAQSFINVPRSRRMAAIELSPPPPKTLKKKVSDSSHGNKQQTERTVEARNNIPDHSMEMRSLRKSLSLLRFIALALPLCRLVQMVNLDPLFDLAALATDRELKGKELTHFVNNNLATKTVDEDDDFGGERPGLVLHIGPHKTGTTSIQTSLERFRSELTEEGYAIPPRIMGGPPSFYKFSNGDDFWSTHLVCHALFPKPLGENFRNETMAVFHKFLEESSEQNRTVLLSTECFASLFQNKAKILIDEWLAPFRPVHLVVAYRQLHSWLWSAFTELYKDNRDLQFSDFLRGQIKHEKRTFSEAVVNFMPYVDTIHVINYEDKSIPLLEQFFCLALPNGSQSKACQKLRQEANETAQVSANRGKPMEYFEYQNLVKIAKKQGIIQDDVDREVAVKHAAKYIQNLTKFIPIGAMPHENCVEMPLLEKLWNMTLANEEDVARVSKIKALEMPLRTFASNGHHCALSPLPREKCLKTSLLENFWRMTAEEEDAAMVDGWDNKQHRVEELLTSFQTFLSKGLHCSVSWQEVLTRDEELVAFLGKLNK</sequence>
<proteinExistence type="predicted"/>
<evidence type="ECO:0008006" key="4">
    <source>
        <dbReference type="Google" id="ProtNLM"/>
    </source>
</evidence>
<gene>
    <name evidence="2" type="ORF">SEMRO_682_G186510.1</name>
</gene>
<name>A0A9N8HLG7_9STRA</name>
<feature type="region of interest" description="Disordered" evidence="1">
    <location>
        <begin position="38"/>
        <end position="74"/>
    </location>
</feature>
<accession>A0A9N8HLG7</accession>
<evidence type="ECO:0000313" key="2">
    <source>
        <dbReference type="EMBL" id="CAB9514903.1"/>
    </source>
</evidence>
<comment type="caution">
    <text evidence="2">The sequence shown here is derived from an EMBL/GenBank/DDBJ whole genome shotgun (WGS) entry which is preliminary data.</text>
</comment>
<dbReference type="InterPro" id="IPR027417">
    <property type="entry name" value="P-loop_NTPase"/>
</dbReference>
<organism evidence="2 3">
    <name type="scientific">Seminavis robusta</name>
    <dbReference type="NCBI Taxonomy" id="568900"/>
    <lineage>
        <taxon>Eukaryota</taxon>
        <taxon>Sar</taxon>
        <taxon>Stramenopiles</taxon>
        <taxon>Ochrophyta</taxon>
        <taxon>Bacillariophyta</taxon>
        <taxon>Bacillariophyceae</taxon>
        <taxon>Bacillariophycidae</taxon>
        <taxon>Naviculales</taxon>
        <taxon>Naviculaceae</taxon>
        <taxon>Seminavis</taxon>
    </lineage>
</organism>
<reference evidence="2" key="1">
    <citation type="submission" date="2020-06" db="EMBL/GenBank/DDBJ databases">
        <authorList>
            <consortium name="Plant Systems Biology data submission"/>
        </authorList>
    </citation>
    <scope>NUCLEOTIDE SEQUENCE</scope>
    <source>
        <strain evidence="2">D6</strain>
    </source>
</reference>
<dbReference type="Proteomes" id="UP001153069">
    <property type="component" value="Unassembled WGS sequence"/>
</dbReference>
<evidence type="ECO:0000256" key="1">
    <source>
        <dbReference type="SAM" id="MobiDB-lite"/>
    </source>
</evidence>
<dbReference type="OrthoDB" id="48379at2759"/>
<protein>
    <recommendedName>
        <fullName evidence="4">Sulfotransferase domain-containing protein</fullName>
    </recommendedName>
</protein>